<dbReference type="Proteomes" id="UP001302126">
    <property type="component" value="Unassembled WGS sequence"/>
</dbReference>
<dbReference type="EMBL" id="MU864358">
    <property type="protein sequence ID" value="KAK4191621.1"/>
    <property type="molecule type" value="Genomic_DNA"/>
</dbReference>
<sequence>MHTNLPTNTPDQSLPCRFWFFDLCTATHLTSNLPQNSPATYLPTSYSSSRSQLLRHQPTCRARHLSYIAIHCDTLRIATRASGIRTQQHYIGTHGSRSRAIVLLLAGDSTDSKIPEGSNNVILLHFASFCADLRNLQIRTDFSFLFSSPVLEIAQHERFPHGNNLECYFGWSGTLRQAFTDSKELVAFQDINPLPPPKSRTETGVRFKTFILHLKAT</sequence>
<evidence type="ECO:0000313" key="2">
    <source>
        <dbReference type="Proteomes" id="UP001302126"/>
    </source>
</evidence>
<name>A0AAN6X0Y1_9PEZI</name>
<gene>
    <name evidence="1" type="ORF">QBC35DRAFT_293271</name>
</gene>
<proteinExistence type="predicted"/>
<protein>
    <submittedName>
        <fullName evidence="1">Uncharacterized protein</fullName>
    </submittedName>
</protein>
<evidence type="ECO:0000313" key="1">
    <source>
        <dbReference type="EMBL" id="KAK4191621.1"/>
    </source>
</evidence>
<dbReference type="AlphaFoldDB" id="A0AAN6X0Y1"/>
<reference evidence="1" key="1">
    <citation type="journal article" date="2023" name="Mol. Phylogenet. Evol.">
        <title>Genome-scale phylogeny and comparative genomics of the fungal order Sordariales.</title>
        <authorList>
            <person name="Hensen N."/>
            <person name="Bonometti L."/>
            <person name="Westerberg I."/>
            <person name="Brannstrom I.O."/>
            <person name="Guillou S."/>
            <person name="Cros-Aarteil S."/>
            <person name="Calhoun S."/>
            <person name="Haridas S."/>
            <person name="Kuo A."/>
            <person name="Mondo S."/>
            <person name="Pangilinan J."/>
            <person name="Riley R."/>
            <person name="LaButti K."/>
            <person name="Andreopoulos B."/>
            <person name="Lipzen A."/>
            <person name="Chen C."/>
            <person name="Yan M."/>
            <person name="Daum C."/>
            <person name="Ng V."/>
            <person name="Clum A."/>
            <person name="Steindorff A."/>
            <person name="Ohm R.A."/>
            <person name="Martin F."/>
            <person name="Silar P."/>
            <person name="Natvig D.O."/>
            <person name="Lalanne C."/>
            <person name="Gautier V."/>
            <person name="Ament-Velasquez S.L."/>
            <person name="Kruys A."/>
            <person name="Hutchinson M.I."/>
            <person name="Powell A.J."/>
            <person name="Barry K."/>
            <person name="Miller A.N."/>
            <person name="Grigoriev I.V."/>
            <person name="Debuchy R."/>
            <person name="Gladieux P."/>
            <person name="Hiltunen Thoren M."/>
            <person name="Johannesson H."/>
        </authorList>
    </citation>
    <scope>NUCLEOTIDE SEQUENCE</scope>
    <source>
        <strain evidence="1">PSN309</strain>
    </source>
</reference>
<comment type="caution">
    <text evidence="1">The sequence shown here is derived from an EMBL/GenBank/DDBJ whole genome shotgun (WGS) entry which is preliminary data.</text>
</comment>
<reference evidence="1" key="2">
    <citation type="submission" date="2023-05" db="EMBL/GenBank/DDBJ databases">
        <authorList>
            <consortium name="Lawrence Berkeley National Laboratory"/>
            <person name="Steindorff A."/>
            <person name="Hensen N."/>
            <person name="Bonometti L."/>
            <person name="Westerberg I."/>
            <person name="Brannstrom I.O."/>
            <person name="Guillou S."/>
            <person name="Cros-Aarteil S."/>
            <person name="Calhoun S."/>
            <person name="Haridas S."/>
            <person name="Kuo A."/>
            <person name="Mondo S."/>
            <person name="Pangilinan J."/>
            <person name="Riley R."/>
            <person name="Labutti K."/>
            <person name="Andreopoulos B."/>
            <person name="Lipzen A."/>
            <person name="Chen C."/>
            <person name="Yanf M."/>
            <person name="Daum C."/>
            <person name="Ng V."/>
            <person name="Clum A."/>
            <person name="Ohm R."/>
            <person name="Martin F."/>
            <person name="Silar P."/>
            <person name="Natvig D."/>
            <person name="Lalanne C."/>
            <person name="Gautier V."/>
            <person name="Ament-Velasquez S.L."/>
            <person name="Kruys A."/>
            <person name="Hutchinson M.I."/>
            <person name="Powell A.J."/>
            <person name="Barry K."/>
            <person name="Miller A.N."/>
            <person name="Grigoriev I.V."/>
            <person name="Debuchy R."/>
            <person name="Gladieux P."/>
            <person name="Thoren M.H."/>
            <person name="Johannesson H."/>
        </authorList>
    </citation>
    <scope>NUCLEOTIDE SEQUENCE</scope>
    <source>
        <strain evidence="1">PSN309</strain>
    </source>
</reference>
<organism evidence="1 2">
    <name type="scientific">Podospora australis</name>
    <dbReference type="NCBI Taxonomy" id="1536484"/>
    <lineage>
        <taxon>Eukaryota</taxon>
        <taxon>Fungi</taxon>
        <taxon>Dikarya</taxon>
        <taxon>Ascomycota</taxon>
        <taxon>Pezizomycotina</taxon>
        <taxon>Sordariomycetes</taxon>
        <taxon>Sordariomycetidae</taxon>
        <taxon>Sordariales</taxon>
        <taxon>Podosporaceae</taxon>
        <taxon>Podospora</taxon>
    </lineage>
</organism>
<keyword evidence="2" id="KW-1185">Reference proteome</keyword>
<accession>A0AAN6X0Y1</accession>